<organism evidence="3 4">
    <name type="scientific">Anopheles epiroticus</name>
    <dbReference type="NCBI Taxonomy" id="199890"/>
    <lineage>
        <taxon>Eukaryota</taxon>
        <taxon>Metazoa</taxon>
        <taxon>Ecdysozoa</taxon>
        <taxon>Arthropoda</taxon>
        <taxon>Hexapoda</taxon>
        <taxon>Insecta</taxon>
        <taxon>Pterygota</taxon>
        <taxon>Neoptera</taxon>
        <taxon>Endopterygota</taxon>
        <taxon>Diptera</taxon>
        <taxon>Nematocera</taxon>
        <taxon>Culicoidea</taxon>
        <taxon>Culicidae</taxon>
        <taxon>Anophelinae</taxon>
        <taxon>Anopheles</taxon>
    </lineage>
</organism>
<dbReference type="VEuPathDB" id="VectorBase:AEPI001481"/>
<dbReference type="Proteomes" id="UP000075885">
    <property type="component" value="Unassembled WGS sequence"/>
</dbReference>
<keyword evidence="4" id="KW-1185">Reference proteome</keyword>
<keyword evidence="2" id="KW-0812">Transmembrane</keyword>
<accession>A0A182P3J6</accession>
<name>A0A182P3J6_9DIPT</name>
<evidence type="ECO:0000256" key="1">
    <source>
        <dbReference type="SAM" id="MobiDB-lite"/>
    </source>
</evidence>
<feature type="region of interest" description="Disordered" evidence="1">
    <location>
        <begin position="61"/>
        <end position="80"/>
    </location>
</feature>
<reference evidence="3" key="2">
    <citation type="submission" date="2020-05" db="UniProtKB">
        <authorList>
            <consortium name="EnsemblMetazoa"/>
        </authorList>
    </citation>
    <scope>IDENTIFICATION</scope>
    <source>
        <strain evidence="3">Epiroticus2</strain>
    </source>
</reference>
<dbReference type="AlphaFoldDB" id="A0A182P3J6"/>
<evidence type="ECO:0000313" key="4">
    <source>
        <dbReference type="Proteomes" id="UP000075885"/>
    </source>
</evidence>
<keyword evidence="2" id="KW-0472">Membrane</keyword>
<dbReference type="EnsemblMetazoa" id="AEPI001481-RA">
    <property type="protein sequence ID" value="AEPI001481-PA"/>
    <property type="gene ID" value="AEPI001481"/>
</dbReference>
<sequence length="80" mass="9866">MLEQRPAGRTLKYPYTYTAKIVQFPYKHYIKNQWIWRFYFISFGLSLPLFYKLHSLANQSANKERWAETKRKELQQETHH</sequence>
<keyword evidence="2" id="KW-1133">Transmembrane helix</keyword>
<evidence type="ECO:0000256" key="2">
    <source>
        <dbReference type="SAM" id="Phobius"/>
    </source>
</evidence>
<feature type="transmembrane region" description="Helical" evidence="2">
    <location>
        <begin position="34"/>
        <end position="53"/>
    </location>
</feature>
<proteinExistence type="predicted"/>
<feature type="compositionally biased region" description="Basic and acidic residues" evidence="1">
    <location>
        <begin position="62"/>
        <end position="80"/>
    </location>
</feature>
<protein>
    <submittedName>
        <fullName evidence="3">Uncharacterized protein</fullName>
    </submittedName>
</protein>
<reference evidence="4" key="1">
    <citation type="submission" date="2013-03" db="EMBL/GenBank/DDBJ databases">
        <title>The Genome Sequence of Anopheles epiroticus epiroticus2.</title>
        <authorList>
            <consortium name="The Broad Institute Genomics Platform"/>
            <person name="Neafsey D.E."/>
            <person name="Howell P."/>
            <person name="Walker B."/>
            <person name="Young S.K."/>
            <person name="Zeng Q."/>
            <person name="Gargeya S."/>
            <person name="Fitzgerald M."/>
            <person name="Haas B."/>
            <person name="Abouelleil A."/>
            <person name="Allen A.W."/>
            <person name="Alvarado L."/>
            <person name="Arachchi H.M."/>
            <person name="Berlin A.M."/>
            <person name="Chapman S.B."/>
            <person name="Gainer-Dewar J."/>
            <person name="Goldberg J."/>
            <person name="Griggs A."/>
            <person name="Gujja S."/>
            <person name="Hansen M."/>
            <person name="Howarth C."/>
            <person name="Imamovic A."/>
            <person name="Ireland A."/>
            <person name="Larimer J."/>
            <person name="McCowan C."/>
            <person name="Murphy C."/>
            <person name="Pearson M."/>
            <person name="Poon T.W."/>
            <person name="Priest M."/>
            <person name="Roberts A."/>
            <person name="Saif S."/>
            <person name="Shea T."/>
            <person name="Sisk P."/>
            <person name="Sykes S."/>
            <person name="Wortman J."/>
            <person name="Nusbaum C."/>
            <person name="Birren B."/>
        </authorList>
    </citation>
    <scope>NUCLEOTIDE SEQUENCE [LARGE SCALE GENOMIC DNA]</scope>
    <source>
        <strain evidence="4">Epiroticus2</strain>
    </source>
</reference>
<evidence type="ECO:0000313" key="3">
    <source>
        <dbReference type="EnsemblMetazoa" id="AEPI001481-PA"/>
    </source>
</evidence>